<organism evidence="2 3">
    <name type="scientific">Ruminiclostridium papyrosolvens C7</name>
    <dbReference type="NCBI Taxonomy" id="1330534"/>
    <lineage>
        <taxon>Bacteria</taxon>
        <taxon>Bacillati</taxon>
        <taxon>Bacillota</taxon>
        <taxon>Clostridia</taxon>
        <taxon>Eubacteriales</taxon>
        <taxon>Oscillospiraceae</taxon>
        <taxon>Ruminiclostridium</taxon>
    </lineage>
</organism>
<reference evidence="2 3" key="1">
    <citation type="journal article" date="2013" name="Genome Announc.">
        <title>Draft Genome Sequence of the Cellulolytic Bacterium Clostridium papyrosolvens C7 (ATCC 700395).</title>
        <authorList>
            <person name="Zepeda V."/>
            <person name="Dassa B."/>
            <person name="Borovok I."/>
            <person name="Lamed R."/>
            <person name="Bayer E.A."/>
            <person name="Cate J.H."/>
        </authorList>
    </citation>
    <scope>NUCLEOTIDE SEQUENCE [LARGE SCALE GENOMIC DNA]</scope>
    <source>
        <strain evidence="2 3">C7</strain>
    </source>
</reference>
<dbReference type="RefSeq" id="WP_020816719.1">
    <property type="nucleotide sequence ID" value="NZ_ATAY01000088.1"/>
</dbReference>
<evidence type="ECO:0000313" key="3">
    <source>
        <dbReference type="Proteomes" id="UP000016860"/>
    </source>
</evidence>
<sequence length="314" mass="36120">MDNKQLQEIKDRLEVLPVLEHRMENLRGKVSVAKANVNTLLHKFEAESLDVENIKKDSLANSLRKLLGKYEGKVNKETQEMFAAKMEYDRATENVSVLCKEESELNVRLSELYELKHTVEDELAKREESIKNNISAESYKTYTEIEQEHEFLSGQLVEAEEAIRAGNNVLITAGNAMEHLNKAEDLATLDVWLDGGICTHKAKYNHIEEAQRNFNILNSQVKNFESELQDVNLQASYLSSEIDSTTRAVDFWFDNIFTDLKVRDRIRSDAESLRNLIDKINKTLRILETNRKELKKNLSDNESKKADLISSIEI</sequence>
<evidence type="ECO:0000313" key="2">
    <source>
        <dbReference type="EMBL" id="EPR09184.1"/>
    </source>
</evidence>
<name>U4QXC9_9FIRM</name>
<feature type="coiled-coil region" evidence="1">
    <location>
        <begin position="207"/>
        <end position="234"/>
    </location>
</feature>
<accession>U4QXC9</accession>
<evidence type="ECO:0000256" key="1">
    <source>
        <dbReference type="SAM" id="Coils"/>
    </source>
</evidence>
<keyword evidence="1" id="KW-0175">Coiled coil</keyword>
<dbReference type="Proteomes" id="UP000016860">
    <property type="component" value="Unassembled WGS sequence"/>
</dbReference>
<dbReference type="EMBL" id="ATAY01000088">
    <property type="protein sequence ID" value="EPR09184.1"/>
    <property type="molecule type" value="Genomic_DNA"/>
</dbReference>
<protein>
    <submittedName>
        <fullName evidence="2">Uncharacterized protein</fullName>
    </submittedName>
</protein>
<gene>
    <name evidence="2" type="ORF">L323_16555</name>
</gene>
<dbReference type="AlphaFoldDB" id="U4QXC9"/>
<proteinExistence type="predicted"/>
<feature type="coiled-coil region" evidence="1">
    <location>
        <begin position="263"/>
        <end position="304"/>
    </location>
</feature>
<dbReference type="OrthoDB" id="3540923at2"/>
<dbReference type="PATRIC" id="fig|1330534.3.peg.3282"/>
<dbReference type="STRING" id="1330534.L323_16555"/>
<comment type="caution">
    <text evidence="2">The sequence shown here is derived from an EMBL/GenBank/DDBJ whole genome shotgun (WGS) entry which is preliminary data.</text>
</comment>